<gene>
    <name evidence="2" type="ORF">A2U01_0014495</name>
</gene>
<name>A0A392N1S9_9FABA</name>
<dbReference type="AlphaFoldDB" id="A0A392N1S9"/>
<comment type="caution">
    <text evidence="2">The sequence shown here is derived from an EMBL/GenBank/DDBJ whole genome shotgun (WGS) entry which is preliminary data.</text>
</comment>
<feature type="region of interest" description="Disordered" evidence="1">
    <location>
        <begin position="162"/>
        <end position="182"/>
    </location>
</feature>
<keyword evidence="3" id="KW-1185">Reference proteome</keyword>
<sequence length="182" mass="20762">FEDTVPFDDELEIQAVDLADDTEVLDIADETQKLDDFDTQLLDEGYESDGTEILEDVDDQGSMPPRFTFLRAESMREAALAKRNMDLKHTQEQSNSVTDMDQFCQEPLAVKNKRESVLGCSEKVREIDQEFNHGKNNVEIERSENESMPNFARTTVRRLSYDDLPVETNAPSISNNDFNEGD</sequence>
<reference evidence="2 3" key="1">
    <citation type="journal article" date="2018" name="Front. Plant Sci.">
        <title>Red Clover (Trifolium pratense) and Zigzag Clover (T. medium) - A Picture of Genomic Similarities and Differences.</title>
        <authorList>
            <person name="Dluhosova J."/>
            <person name="Istvanek J."/>
            <person name="Nedelnik J."/>
            <person name="Repkova J."/>
        </authorList>
    </citation>
    <scope>NUCLEOTIDE SEQUENCE [LARGE SCALE GENOMIC DNA]</scope>
    <source>
        <strain evidence="3">cv. 10/8</strain>
        <tissue evidence="2">Leaf</tissue>
    </source>
</reference>
<proteinExistence type="predicted"/>
<feature type="non-terminal residue" evidence="2">
    <location>
        <position position="1"/>
    </location>
</feature>
<accession>A0A392N1S9</accession>
<evidence type="ECO:0000313" key="3">
    <source>
        <dbReference type="Proteomes" id="UP000265520"/>
    </source>
</evidence>
<feature type="non-terminal residue" evidence="2">
    <location>
        <position position="182"/>
    </location>
</feature>
<evidence type="ECO:0000256" key="1">
    <source>
        <dbReference type="SAM" id="MobiDB-lite"/>
    </source>
</evidence>
<dbReference type="EMBL" id="LXQA010025192">
    <property type="protein sequence ID" value="MCH93543.1"/>
    <property type="molecule type" value="Genomic_DNA"/>
</dbReference>
<organism evidence="2 3">
    <name type="scientific">Trifolium medium</name>
    <dbReference type="NCBI Taxonomy" id="97028"/>
    <lineage>
        <taxon>Eukaryota</taxon>
        <taxon>Viridiplantae</taxon>
        <taxon>Streptophyta</taxon>
        <taxon>Embryophyta</taxon>
        <taxon>Tracheophyta</taxon>
        <taxon>Spermatophyta</taxon>
        <taxon>Magnoliopsida</taxon>
        <taxon>eudicotyledons</taxon>
        <taxon>Gunneridae</taxon>
        <taxon>Pentapetalae</taxon>
        <taxon>rosids</taxon>
        <taxon>fabids</taxon>
        <taxon>Fabales</taxon>
        <taxon>Fabaceae</taxon>
        <taxon>Papilionoideae</taxon>
        <taxon>50 kb inversion clade</taxon>
        <taxon>NPAAA clade</taxon>
        <taxon>Hologalegina</taxon>
        <taxon>IRL clade</taxon>
        <taxon>Trifolieae</taxon>
        <taxon>Trifolium</taxon>
    </lineage>
</organism>
<evidence type="ECO:0000313" key="2">
    <source>
        <dbReference type="EMBL" id="MCH93543.1"/>
    </source>
</evidence>
<feature type="compositionally biased region" description="Polar residues" evidence="1">
    <location>
        <begin position="169"/>
        <end position="182"/>
    </location>
</feature>
<protein>
    <submittedName>
        <fullName evidence="2">Uncharacterized protein</fullName>
    </submittedName>
</protein>
<dbReference type="Proteomes" id="UP000265520">
    <property type="component" value="Unassembled WGS sequence"/>
</dbReference>